<sequence>MAACTGEVDVHMEVCQTCKEGGELLCCDGCTAAYHFSCVNLDAAPPGDWFCPLCMAAGITSKPEPLPLQPKQVGMLKPLKSGGKGRPSSSSKLSKKGGEGGSQVSLPPPPRPAAGTGRVHMAAPTAPRAPRLGRPGARSNKNKRLFEGEEGALENGQKLFYRTTQVGRGWRVVVGG</sequence>
<dbReference type="PROSITE" id="PS01359">
    <property type="entry name" value="ZF_PHD_1"/>
    <property type="match status" value="1"/>
</dbReference>
<dbReference type="GO" id="GO:0008270">
    <property type="term" value="F:zinc ion binding"/>
    <property type="evidence" value="ECO:0007669"/>
    <property type="project" value="UniProtKB-KW"/>
</dbReference>
<evidence type="ECO:0000256" key="3">
    <source>
        <dbReference type="ARBA" id="ARBA00022833"/>
    </source>
</evidence>
<dbReference type="PANTHER" id="PTHR24102:SF28">
    <property type="entry name" value="PHD-TYPE DOMAIN-CONTAINING PROTEIN"/>
    <property type="match status" value="1"/>
</dbReference>
<dbReference type="PROSITE" id="PS50016">
    <property type="entry name" value="ZF_PHD_2"/>
    <property type="match status" value="1"/>
</dbReference>
<keyword evidence="8" id="KW-1185">Reference proteome</keyword>
<protein>
    <recommendedName>
        <fullName evidence="6">PHD-type domain-containing protein</fullName>
    </recommendedName>
</protein>
<dbReference type="InterPro" id="IPR013083">
    <property type="entry name" value="Znf_RING/FYVE/PHD"/>
</dbReference>
<dbReference type="KEGG" id="cvr:CHLNCDRAFT_19495"/>
<keyword evidence="1" id="KW-0479">Metal-binding</keyword>
<dbReference type="InterPro" id="IPR001965">
    <property type="entry name" value="Znf_PHD"/>
</dbReference>
<gene>
    <name evidence="7" type="ORF">CHLNCDRAFT_19495</name>
</gene>
<keyword evidence="2 4" id="KW-0863">Zinc-finger</keyword>
<dbReference type="PANTHER" id="PTHR24102">
    <property type="entry name" value="PHD FINGER PROTEIN"/>
    <property type="match status" value="1"/>
</dbReference>
<proteinExistence type="predicted"/>
<evidence type="ECO:0000313" key="8">
    <source>
        <dbReference type="Proteomes" id="UP000008141"/>
    </source>
</evidence>
<name>E1Z5U6_CHLVA</name>
<dbReference type="STRING" id="554065.E1Z5U6"/>
<dbReference type="InParanoid" id="E1Z5U6"/>
<feature type="domain" description="PHD-type" evidence="6">
    <location>
        <begin position="12"/>
        <end position="57"/>
    </location>
</feature>
<dbReference type="SUPFAM" id="SSF57903">
    <property type="entry name" value="FYVE/PHD zinc finger"/>
    <property type="match status" value="1"/>
</dbReference>
<dbReference type="Gene3D" id="3.30.40.10">
    <property type="entry name" value="Zinc/RING finger domain, C3HC4 (zinc finger)"/>
    <property type="match status" value="1"/>
</dbReference>
<feature type="region of interest" description="Disordered" evidence="5">
    <location>
        <begin position="64"/>
        <end position="153"/>
    </location>
</feature>
<keyword evidence="3" id="KW-0862">Zinc</keyword>
<dbReference type="Proteomes" id="UP000008141">
    <property type="component" value="Unassembled WGS sequence"/>
</dbReference>
<dbReference type="RefSeq" id="XP_005850921.1">
    <property type="nucleotide sequence ID" value="XM_005850859.1"/>
</dbReference>
<dbReference type="GeneID" id="17358313"/>
<dbReference type="InterPro" id="IPR019787">
    <property type="entry name" value="Znf_PHD-finger"/>
</dbReference>
<accession>E1Z5U6</accession>
<dbReference type="EMBL" id="GL433837">
    <property type="protein sequence ID" value="EFN58819.1"/>
    <property type="molecule type" value="Genomic_DNA"/>
</dbReference>
<reference evidence="7 8" key="1">
    <citation type="journal article" date="2010" name="Plant Cell">
        <title>The Chlorella variabilis NC64A genome reveals adaptation to photosymbiosis, coevolution with viruses, and cryptic sex.</title>
        <authorList>
            <person name="Blanc G."/>
            <person name="Duncan G."/>
            <person name="Agarkova I."/>
            <person name="Borodovsky M."/>
            <person name="Gurnon J."/>
            <person name="Kuo A."/>
            <person name="Lindquist E."/>
            <person name="Lucas S."/>
            <person name="Pangilinan J."/>
            <person name="Polle J."/>
            <person name="Salamov A."/>
            <person name="Terry A."/>
            <person name="Yamada T."/>
            <person name="Dunigan D.D."/>
            <person name="Grigoriev I.V."/>
            <person name="Claverie J.M."/>
            <person name="Van Etten J.L."/>
        </authorList>
    </citation>
    <scope>NUCLEOTIDE SEQUENCE [LARGE SCALE GENOMIC DNA]</scope>
    <source>
        <strain evidence="7 8">NC64A</strain>
    </source>
</reference>
<dbReference type="Pfam" id="PF00628">
    <property type="entry name" value="PHD"/>
    <property type="match status" value="1"/>
</dbReference>
<dbReference type="AlphaFoldDB" id="E1Z5U6"/>
<feature type="compositionally biased region" description="Low complexity" evidence="5">
    <location>
        <begin position="122"/>
        <end position="138"/>
    </location>
</feature>
<evidence type="ECO:0000256" key="2">
    <source>
        <dbReference type="ARBA" id="ARBA00022771"/>
    </source>
</evidence>
<dbReference type="SMART" id="SM00249">
    <property type="entry name" value="PHD"/>
    <property type="match status" value="1"/>
</dbReference>
<dbReference type="InterPro" id="IPR019786">
    <property type="entry name" value="Zinc_finger_PHD-type_CS"/>
</dbReference>
<dbReference type="eggNOG" id="KOG0383">
    <property type="taxonomic scope" value="Eukaryota"/>
</dbReference>
<dbReference type="OrthoDB" id="1903104at2759"/>
<feature type="compositionally biased region" description="Low complexity" evidence="5">
    <location>
        <begin position="76"/>
        <end position="92"/>
    </location>
</feature>
<evidence type="ECO:0000256" key="4">
    <source>
        <dbReference type="PROSITE-ProRule" id="PRU00146"/>
    </source>
</evidence>
<evidence type="ECO:0000259" key="6">
    <source>
        <dbReference type="PROSITE" id="PS50016"/>
    </source>
</evidence>
<evidence type="ECO:0000256" key="5">
    <source>
        <dbReference type="SAM" id="MobiDB-lite"/>
    </source>
</evidence>
<evidence type="ECO:0000313" key="7">
    <source>
        <dbReference type="EMBL" id="EFN58819.1"/>
    </source>
</evidence>
<evidence type="ECO:0000256" key="1">
    <source>
        <dbReference type="ARBA" id="ARBA00022723"/>
    </source>
</evidence>
<organism evidence="8">
    <name type="scientific">Chlorella variabilis</name>
    <name type="common">Green alga</name>
    <dbReference type="NCBI Taxonomy" id="554065"/>
    <lineage>
        <taxon>Eukaryota</taxon>
        <taxon>Viridiplantae</taxon>
        <taxon>Chlorophyta</taxon>
        <taxon>core chlorophytes</taxon>
        <taxon>Trebouxiophyceae</taxon>
        <taxon>Chlorellales</taxon>
        <taxon>Chlorellaceae</taxon>
        <taxon>Chlorella clade</taxon>
        <taxon>Chlorella</taxon>
    </lineage>
</organism>
<dbReference type="InterPro" id="IPR011011">
    <property type="entry name" value="Znf_FYVE_PHD"/>
</dbReference>